<sequence length="87" mass="9720">MKHTTTNPCALNHVRYSEPIGYFHLHQPVKVSSERSTTCTLSNPISSPSQKPAALGGWAKLSAQPWYGSTLTSLTQLQLRKRKVSRR</sequence>
<dbReference type="EMBL" id="CM047580">
    <property type="protein sequence ID" value="KAI9922957.1"/>
    <property type="molecule type" value="Genomic_DNA"/>
</dbReference>
<gene>
    <name evidence="1" type="ORF">PsorP6_001991</name>
</gene>
<dbReference type="Proteomes" id="UP001163321">
    <property type="component" value="Chromosome 1"/>
</dbReference>
<proteinExistence type="predicted"/>
<evidence type="ECO:0000313" key="1">
    <source>
        <dbReference type="EMBL" id="KAI9922957.1"/>
    </source>
</evidence>
<organism evidence="1 2">
    <name type="scientific">Peronosclerospora sorghi</name>
    <dbReference type="NCBI Taxonomy" id="230839"/>
    <lineage>
        <taxon>Eukaryota</taxon>
        <taxon>Sar</taxon>
        <taxon>Stramenopiles</taxon>
        <taxon>Oomycota</taxon>
        <taxon>Peronosporomycetes</taxon>
        <taxon>Peronosporales</taxon>
        <taxon>Peronosporaceae</taxon>
        <taxon>Peronosclerospora</taxon>
    </lineage>
</organism>
<keyword evidence="2" id="KW-1185">Reference proteome</keyword>
<accession>A0ACC0WW09</accession>
<evidence type="ECO:0000313" key="2">
    <source>
        <dbReference type="Proteomes" id="UP001163321"/>
    </source>
</evidence>
<protein>
    <submittedName>
        <fullName evidence="1">Uncharacterized protein</fullName>
    </submittedName>
</protein>
<comment type="caution">
    <text evidence="1">The sequence shown here is derived from an EMBL/GenBank/DDBJ whole genome shotgun (WGS) entry which is preliminary data.</text>
</comment>
<reference evidence="1 2" key="1">
    <citation type="journal article" date="2022" name="bioRxiv">
        <title>The genome of the oomycete Peronosclerospora sorghi, a cosmopolitan pathogen of maize and sorghum, is inflated with dispersed pseudogenes.</title>
        <authorList>
            <person name="Fletcher K."/>
            <person name="Martin F."/>
            <person name="Isakeit T."/>
            <person name="Cavanaugh K."/>
            <person name="Magill C."/>
            <person name="Michelmore R."/>
        </authorList>
    </citation>
    <scope>NUCLEOTIDE SEQUENCE [LARGE SCALE GENOMIC DNA]</scope>
    <source>
        <strain evidence="1">P6</strain>
    </source>
</reference>
<name>A0ACC0WW09_9STRA</name>